<dbReference type="SUPFAM" id="SSF103506">
    <property type="entry name" value="Mitochondrial carrier"/>
    <property type="match status" value="1"/>
</dbReference>
<evidence type="ECO:0000256" key="4">
    <source>
        <dbReference type="ARBA" id="ARBA00022692"/>
    </source>
</evidence>
<name>A0A7J9EET8_9ROSI</name>
<dbReference type="EMBL" id="JABEZW010000008">
    <property type="protein sequence ID" value="MBA0771563.1"/>
    <property type="molecule type" value="Genomic_DNA"/>
</dbReference>
<reference evidence="12 13" key="1">
    <citation type="journal article" date="2019" name="Genome Biol. Evol.">
        <title>Insights into the evolution of the New World diploid cottons (Gossypium, subgenus Houzingenia) based on genome sequencing.</title>
        <authorList>
            <person name="Grover C.E."/>
            <person name="Arick M.A. 2nd"/>
            <person name="Thrash A."/>
            <person name="Conover J.L."/>
            <person name="Sanders W.S."/>
            <person name="Peterson D.G."/>
            <person name="Frelichowski J.E."/>
            <person name="Scheffler J.A."/>
            <person name="Scheffler B.E."/>
            <person name="Wendel J.F."/>
        </authorList>
    </citation>
    <scope>NUCLEOTIDE SEQUENCE [LARGE SCALE GENOMIC DNA]</scope>
    <source>
        <strain evidence="12">8</strain>
        <tissue evidence="12">Leaf</tissue>
    </source>
</reference>
<dbReference type="GO" id="GO:0005743">
    <property type="term" value="C:mitochondrial inner membrane"/>
    <property type="evidence" value="ECO:0007669"/>
    <property type="project" value="UniProtKB-SubCell"/>
</dbReference>
<sequence>MKRAERSFREEFSPGYYGICTVGGMLSAGTTHLAVTPLDVLKVNMQVNPIKYSSIASGFSALWREQGPSSLWRGWSGKLFGYGVQGGCRFGLYEYFKELYSNVLADQDKTVIFFLSSASAQVFADVALCPFEAIKVRVQTQRTFAKGLADGFPKLYKTEGLAGNKFNRCFPVVMALESLLVYLDMPSVISMIMFSTFEHSVDFIYGSIIKQRKQDCSRAQQLGVTCLAGYAAGAVGTVVSNPADVVVSSLYNKKAENVLQAVRKIGFVNLFTRSLPVRITLVGPVITLQWFFYDTIKDPIDLVQREVPLPIAMHAMVRSISSLDSRNYLQHKPAYGNG</sequence>
<evidence type="ECO:0000313" key="12">
    <source>
        <dbReference type="EMBL" id="MBA0771563.1"/>
    </source>
</evidence>
<feature type="repeat" description="Solcar" evidence="10">
    <location>
        <begin position="220"/>
        <end position="299"/>
    </location>
</feature>
<keyword evidence="5" id="KW-0677">Repeat</keyword>
<evidence type="ECO:0000313" key="13">
    <source>
        <dbReference type="Proteomes" id="UP000593568"/>
    </source>
</evidence>
<evidence type="ECO:0008006" key="14">
    <source>
        <dbReference type="Google" id="ProtNLM"/>
    </source>
</evidence>
<accession>A0A7J9EET8</accession>
<evidence type="ECO:0000256" key="1">
    <source>
        <dbReference type="ARBA" id="ARBA00004448"/>
    </source>
</evidence>
<evidence type="ECO:0000256" key="6">
    <source>
        <dbReference type="ARBA" id="ARBA00022792"/>
    </source>
</evidence>
<feature type="repeat" description="Solcar" evidence="10">
    <location>
        <begin position="15"/>
        <end position="99"/>
    </location>
</feature>
<keyword evidence="9 10" id="KW-0472">Membrane</keyword>
<proteinExistence type="inferred from homology"/>
<comment type="subcellular location">
    <subcellularLocation>
        <location evidence="1">Mitochondrion inner membrane</location>
        <topology evidence="1">Multi-pass membrane protein</topology>
    </subcellularLocation>
</comment>
<keyword evidence="4 10" id="KW-0812">Transmembrane</keyword>
<dbReference type="PANTHER" id="PTHR45671">
    <property type="entry name" value="SOLUTE CARRIER FAMILY 25 (MITOCHONDRIAL CARRIER PHOSPHATE CARRIER), MEMBER 3, LIKE-RELATED-RELATED"/>
    <property type="match status" value="1"/>
</dbReference>
<dbReference type="GO" id="GO:1990547">
    <property type="term" value="P:mitochondrial phosphate ion transmembrane transport"/>
    <property type="evidence" value="ECO:0007669"/>
    <property type="project" value="InterPro"/>
</dbReference>
<feature type="non-terminal residue" evidence="12">
    <location>
        <position position="1"/>
    </location>
</feature>
<keyword evidence="13" id="KW-1185">Reference proteome</keyword>
<gene>
    <name evidence="12" type="ORF">Gotri_007058</name>
</gene>
<keyword evidence="7" id="KW-1133">Transmembrane helix</keyword>
<dbReference type="GO" id="GO:0005315">
    <property type="term" value="F:phosphate transmembrane transporter activity"/>
    <property type="evidence" value="ECO:0007669"/>
    <property type="project" value="InterPro"/>
</dbReference>
<evidence type="ECO:0000256" key="7">
    <source>
        <dbReference type="ARBA" id="ARBA00022989"/>
    </source>
</evidence>
<keyword evidence="8" id="KW-0496">Mitochondrion</keyword>
<dbReference type="InterPro" id="IPR044677">
    <property type="entry name" value="SLC25A3/Pic2/Mir1-like"/>
</dbReference>
<evidence type="ECO:0000256" key="8">
    <source>
        <dbReference type="ARBA" id="ARBA00023128"/>
    </source>
</evidence>
<evidence type="ECO:0000256" key="5">
    <source>
        <dbReference type="ARBA" id="ARBA00022737"/>
    </source>
</evidence>
<evidence type="ECO:0000256" key="11">
    <source>
        <dbReference type="RuleBase" id="RU000488"/>
    </source>
</evidence>
<dbReference type="Pfam" id="PF00153">
    <property type="entry name" value="Mito_carr"/>
    <property type="match status" value="2"/>
</dbReference>
<keyword evidence="3 11" id="KW-0813">Transport</keyword>
<dbReference type="Proteomes" id="UP000593568">
    <property type="component" value="Unassembled WGS sequence"/>
</dbReference>
<dbReference type="Gene3D" id="1.50.40.10">
    <property type="entry name" value="Mitochondrial carrier domain"/>
    <property type="match status" value="1"/>
</dbReference>
<organism evidence="12 13">
    <name type="scientific">Gossypium trilobum</name>
    <dbReference type="NCBI Taxonomy" id="34281"/>
    <lineage>
        <taxon>Eukaryota</taxon>
        <taxon>Viridiplantae</taxon>
        <taxon>Streptophyta</taxon>
        <taxon>Embryophyta</taxon>
        <taxon>Tracheophyta</taxon>
        <taxon>Spermatophyta</taxon>
        <taxon>Magnoliopsida</taxon>
        <taxon>eudicotyledons</taxon>
        <taxon>Gunneridae</taxon>
        <taxon>Pentapetalae</taxon>
        <taxon>rosids</taxon>
        <taxon>malvids</taxon>
        <taxon>Malvales</taxon>
        <taxon>Malvaceae</taxon>
        <taxon>Malvoideae</taxon>
        <taxon>Gossypium</taxon>
    </lineage>
</organism>
<feature type="repeat" description="Solcar" evidence="10">
    <location>
        <begin position="108"/>
        <end position="192"/>
    </location>
</feature>
<dbReference type="FunFam" id="1.50.40.10:FF:000070">
    <property type="entry name" value="Mitochondrial phosphate carrier protein 1, mitochondrial"/>
    <property type="match status" value="1"/>
</dbReference>
<evidence type="ECO:0000256" key="3">
    <source>
        <dbReference type="ARBA" id="ARBA00022448"/>
    </source>
</evidence>
<keyword evidence="6" id="KW-0999">Mitochondrion inner membrane</keyword>
<evidence type="ECO:0000256" key="2">
    <source>
        <dbReference type="ARBA" id="ARBA00006375"/>
    </source>
</evidence>
<dbReference type="InterPro" id="IPR018108">
    <property type="entry name" value="MCP_transmembrane"/>
</dbReference>
<comment type="similarity">
    <text evidence="2 11">Belongs to the mitochondrial carrier (TC 2.A.29) family.</text>
</comment>
<dbReference type="InterPro" id="IPR023395">
    <property type="entry name" value="MCP_dom_sf"/>
</dbReference>
<protein>
    <recommendedName>
        <fullName evidence="14">Mitochondrial phosphate carrier protein 1, mitochondrial</fullName>
    </recommendedName>
</protein>
<dbReference type="PANTHER" id="PTHR45671:SF4">
    <property type="entry name" value="MITOCHONDRIAL PHOSPHATE CARRIER PROTEIN 1, MITOCHONDRIAL"/>
    <property type="match status" value="1"/>
</dbReference>
<evidence type="ECO:0000256" key="10">
    <source>
        <dbReference type="PROSITE-ProRule" id="PRU00282"/>
    </source>
</evidence>
<evidence type="ECO:0000256" key="9">
    <source>
        <dbReference type="ARBA" id="ARBA00023136"/>
    </source>
</evidence>
<dbReference type="AlphaFoldDB" id="A0A7J9EET8"/>
<dbReference type="PROSITE" id="PS50920">
    <property type="entry name" value="SOLCAR"/>
    <property type="match status" value="3"/>
</dbReference>
<comment type="caution">
    <text evidence="12">The sequence shown here is derived from an EMBL/GenBank/DDBJ whole genome shotgun (WGS) entry which is preliminary data.</text>
</comment>